<dbReference type="AlphaFoldDB" id="A0A916RAT3"/>
<protein>
    <recommendedName>
        <fullName evidence="4">DUF2865 domain-containing protein</fullName>
    </recommendedName>
</protein>
<dbReference type="Pfam" id="PF11064">
    <property type="entry name" value="DUF2865"/>
    <property type="match status" value="1"/>
</dbReference>
<feature type="region of interest" description="Disordered" evidence="1">
    <location>
        <begin position="337"/>
        <end position="362"/>
    </location>
</feature>
<keyword evidence="3" id="KW-1185">Reference proteome</keyword>
<gene>
    <name evidence="2" type="ORF">GCM10011499_18680</name>
</gene>
<organism evidence="2 3">
    <name type="scientific">Pelagibacterium lentulum</name>
    <dbReference type="NCBI Taxonomy" id="2029865"/>
    <lineage>
        <taxon>Bacteria</taxon>
        <taxon>Pseudomonadati</taxon>
        <taxon>Pseudomonadota</taxon>
        <taxon>Alphaproteobacteria</taxon>
        <taxon>Hyphomicrobiales</taxon>
        <taxon>Devosiaceae</taxon>
        <taxon>Pelagibacterium</taxon>
    </lineage>
</organism>
<name>A0A916RAT3_9HYPH</name>
<reference evidence="2 3" key="1">
    <citation type="journal article" date="2014" name="Int. J. Syst. Evol. Microbiol.">
        <title>Complete genome sequence of Corynebacterium casei LMG S-19264T (=DSM 44701T), isolated from a smear-ripened cheese.</title>
        <authorList>
            <consortium name="US DOE Joint Genome Institute (JGI-PGF)"/>
            <person name="Walter F."/>
            <person name="Albersmeier A."/>
            <person name="Kalinowski J."/>
            <person name="Ruckert C."/>
        </authorList>
    </citation>
    <scope>NUCLEOTIDE SEQUENCE [LARGE SCALE GENOMIC DNA]</scope>
    <source>
        <strain evidence="2 3">CGMCC 1.15896</strain>
    </source>
</reference>
<feature type="compositionally biased region" description="Polar residues" evidence="1">
    <location>
        <begin position="351"/>
        <end position="360"/>
    </location>
</feature>
<accession>A0A916RAT3</accession>
<evidence type="ECO:0000256" key="1">
    <source>
        <dbReference type="SAM" id="MobiDB-lite"/>
    </source>
</evidence>
<comment type="caution">
    <text evidence="2">The sequence shown here is derived from an EMBL/GenBank/DDBJ whole genome shotgun (WGS) entry which is preliminary data.</text>
</comment>
<dbReference type="OrthoDB" id="7850882at2"/>
<dbReference type="InterPro" id="IPR021293">
    <property type="entry name" value="DUF2865"/>
</dbReference>
<evidence type="ECO:0000313" key="2">
    <source>
        <dbReference type="EMBL" id="GGA49098.1"/>
    </source>
</evidence>
<proteinExistence type="predicted"/>
<sequence>MSLYRRLFGSMGRLAVLSVVGSGLVLGNVGMVLAQNQSCTQIANMLRSIDNNRSYANYEAAVSNLRLIGGQVQQAESQFVRFGCQVMLNSGQQLSRECMAVAQTITSGRTEVQRLTAMAREGQSLAQNRQALLQDYARFNCRAGGGSGVTITRQTNDGLTRRGNLLQEIFGVAPEADGIDFYDDFVDPWTSMQTRRTVCVRTTDGYFWPISFATSDDYIAQDAIKCHEMCPGSEVILFSYRNPGEEPEDMISLSGVPYRSTPYAFAYRENFDSESSCQPRPTTGIVTLADRGGQNRSIISLEDLAFPLPQRDPRIRAAATPTVATAPAALAEAAYVPLPRPRPREDGSAPVTPTTSTPNSLRIIEMNNRPVRIVGPQTPFAPEPAGET</sequence>
<dbReference type="Proteomes" id="UP000596977">
    <property type="component" value="Unassembled WGS sequence"/>
</dbReference>
<evidence type="ECO:0008006" key="4">
    <source>
        <dbReference type="Google" id="ProtNLM"/>
    </source>
</evidence>
<dbReference type="EMBL" id="BMKB01000003">
    <property type="protein sequence ID" value="GGA49098.1"/>
    <property type="molecule type" value="Genomic_DNA"/>
</dbReference>
<evidence type="ECO:0000313" key="3">
    <source>
        <dbReference type="Proteomes" id="UP000596977"/>
    </source>
</evidence>